<sequence precursor="true">MTAVLLLSIYWIFFVSIAVAKRSQLKTYEDFTVAGRRQTTTAVWFSILATCIGSSVVIGLPSSAASTGWPAFWWLAVGSIGLMLQGLLLTEKVRQSNATTIIELIQNLTHPSIALAAAFVIVISWVGIVAAQFKAMGVIFQSLVGITDPRLFTMVGAIATIFYTMIGGQLSVFATDKWQFLILLGSIFVPFFAWFGDKSFHQTTFEFLNDKFTVRNLLEYVFLTGAAYFVGPDMFSRVLCAKDAKKAKNAIFLSAISLVPIAIAITWLGVKTPEVAPGSGAVLLRMIEKKLGKIGLLIGSFGLLSAVISSADTTLLTASTIIQNDILKKKDSKAIQIWIAVVGTFSLLIALGRLNIIPLLLNVYSLYVPAIVPITTVLLMENKKVEKPILLVPFLVGVSFGILSLLFNNKMYSIIGFVINFLISWITLKMVK</sequence>
<keyword evidence="3" id="KW-0813">Transport</keyword>
<dbReference type="GO" id="GO:0005886">
    <property type="term" value="C:plasma membrane"/>
    <property type="evidence" value="ECO:0007669"/>
    <property type="project" value="TreeGrafter"/>
</dbReference>
<dbReference type="PATRIC" id="fig|688269.3.peg.315"/>
<organism evidence="9 10">
    <name type="scientific">Pseudothermotoga thermarum DSM 5069</name>
    <dbReference type="NCBI Taxonomy" id="688269"/>
    <lineage>
        <taxon>Bacteria</taxon>
        <taxon>Thermotogati</taxon>
        <taxon>Thermotogota</taxon>
        <taxon>Thermotogae</taxon>
        <taxon>Thermotogales</taxon>
        <taxon>Thermotogaceae</taxon>
        <taxon>Pseudothermotoga</taxon>
    </lineage>
</organism>
<keyword evidence="6 8" id="KW-0472">Membrane</keyword>
<dbReference type="GO" id="GO:0022857">
    <property type="term" value="F:transmembrane transporter activity"/>
    <property type="evidence" value="ECO:0007669"/>
    <property type="project" value="InterPro"/>
</dbReference>
<feature type="transmembrane region" description="Helical" evidence="8">
    <location>
        <begin position="250"/>
        <end position="270"/>
    </location>
</feature>
<feature type="transmembrane region" description="Helical" evidence="8">
    <location>
        <begin position="72"/>
        <end position="90"/>
    </location>
</feature>
<dbReference type="EMBL" id="CP002351">
    <property type="protein sequence ID" value="AEH50403.1"/>
    <property type="molecule type" value="Genomic_DNA"/>
</dbReference>
<comment type="subcellular location">
    <subcellularLocation>
        <location evidence="1">Membrane</location>
        <topology evidence="1">Multi-pass membrane protein</topology>
    </subcellularLocation>
</comment>
<dbReference type="Gene3D" id="1.20.1730.10">
    <property type="entry name" value="Sodium/glucose cotransporter"/>
    <property type="match status" value="1"/>
</dbReference>
<evidence type="ECO:0000313" key="10">
    <source>
        <dbReference type="Proteomes" id="UP000006804"/>
    </source>
</evidence>
<dbReference type="STRING" id="688269.Theth_0305"/>
<accession>F7YVA0</accession>
<feature type="transmembrane region" description="Helical" evidence="8">
    <location>
        <begin position="337"/>
        <end position="357"/>
    </location>
</feature>
<evidence type="ECO:0000256" key="6">
    <source>
        <dbReference type="ARBA" id="ARBA00023136"/>
    </source>
</evidence>
<feature type="transmembrane region" description="Helical" evidence="8">
    <location>
        <begin position="42"/>
        <end position="60"/>
    </location>
</feature>
<dbReference type="PANTHER" id="PTHR48086">
    <property type="entry name" value="SODIUM/PROLINE SYMPORTER-RELATED"/>
    <property type="match status" value="1"/>
</dbReference>
<feature type="transmembrane region" description="Helical" evidence="8">
    <location>
        <begin position="294"/>
        <end position="316"/>
    </location>
</feature>
<dbReference type="InterPro" id="IPR001734">
    <property type="entry name" value="Na/solute_symporter"/>
</dbReference>
<dbReference type="eggNOG" id="COG0591">
    <property type="taxonomic scope" value="Bacteria"/>
</dbReference>
<dbReference type="PROSITE" id="PS50283">
    <property type="entry name" value="NA_SOLUT_SYMP_3"/>
    <property type="match status" value="1"/>
</dbReference>
<dbReference type="InterPro" id="IPR038377">
    <property type="entry name" value="Na/Glc_symporter_sf"/>
</dbReference>
<protein>
    <submittedName>
        <fullName evidence="9">Na+/solute symporter</fullName>
    </submittedName>
</protein>
<dbReference type="InterPro" id="IPR050277">
    <property type="entry name" value="Sodium:Solute_Symporter"/>
</dbReference>
<keyword evidence="4 8" id="KW-0812">Transmembrane</keyword>
<dbReference type="Pfam" id="PF00474">
    <property type="entry name" value="SSF"/>
    <property type="match status" value="1"/>
</dbReference>
<feature type="transmembrane region" description="Helical" evidence="8">
    <location>
        <begin position="389"/>
        <end position="407"/>
    </location>
</feature>
<keyword evidence="5 8" id="KW-1133">Transmembrane helix</keyword>
<feature type="transmembrane region" description="Helical" evidence="8">
    <location>
        <begin position="151"/>
        <end position="172"/>
    </location>
</feature>
<evidence type="ECO:0000256" key="3">
    <source>
        <dbReference type="ARBA" id="ARBA00022448"/>
    </source>
</evidence>
<evidence type="ECO:0000256" key="1">
    <source>
        <dbReference type="ARBA" id="ARBA00004141"/>
    </source>
</evidence>
<feature type="transmembrane region" description="Helical" evidence="8">
    <location>
        <begin position="413"/>
        <end position="431"/>
    </location>
</feature>
<dbReference type="RefSeq" id="WP_013931626.1">
    <property type="nucleotide sequence ID" value="NC_015707.1"/>
</dbReference>
<evidence type="ECO:0000256" key="5">
    <source>
        <dbReference type="ARBA" id="ARBA00022989"/>
    </source>
</evidence>
<evidence type="ECO:0000256" key="4">
    <source>
        <dbReference type="ARBA" id="ARBA00022692"/>
    </source>
</evidence>
<gene>
    <name evidence="9" type="ORF">Theth_0305</name>
</gene>
<feature type="transmembrane region" description="Helical" evidence="8">
    <location>
        <begin position="178"/>
        <end position="195"/>
    </location>
</feature>
<dbReference type="OrthoDB" id="9766407at2"/>
<dbReference type="AlphaFoldDB" id="F7YVA0"/>
<evidence type="ECO:0000256" key="7">
    <source>
        <dbReference type="RuleBase" id="RU362091"/>
    </source>
</evidence>
<comment type="similarity">
    <text evidence="2 7">Belongs to the sodium:solute symporter (SSF) (TC 2.A.21) family.</text>
</comment>
<dbReference type="Proteomes" id="UP000006804">
    <property type="component" value="Chromosome"/>
</dbReference>
<name>F7YVA0_9THEM</name>
<evidence type="ECO:0000256" key="2">
    <source>
        <dbReference type="ARBA" id="ARBA00006434"/>
    </source>
</evidence>
<evidence type="ECO:0000256" key="8">
    <source>
        <dbReference type="SAM" id="Phobius"/>
    </source>
</evidence>
<keyword evidence="10" id="KW-1185">Reference proteome</keyword>
<feature type="transmembrane region" description="Helical" evidence="8">
    <location>
        <begin position="110"/>
        <end position="131"/>
    </location>
</feature>
<evidence type="ECO:0000313" key="9">
    <source>
        <dbReference type="EMBL" id="AEH50403.1"/>
    </source>
</evidence>
<dbReference type="KEGG" id="tta:Theth_0305"/>
<proteinExistence type="inferred from homology"/>
<dbReference type="HOGENOM" id="CLU_018808_15_3_0"/>
<reference evidence="9 10" key="1">
    <citation type="submission" date="2010-11" db="EMBL/GenBank/DDBJ databases">
        <title>The complete genome of Thermotoga thermarum DSM 5069.</title>
        <authorList>
            <consortium name="US DOE Joint Genome Institute (JGI-PGF)"/>
            <person name="Lucas S."/>
            <person name="Copeland A."/>
            <person name="Lapidus A."/>
            <person name="Bruce D."/>
            <person name="Goodwin L."/>
            <person name="Pitluck S."/>
            <person name="Kyrpides N."/>
            <person name="Mavromatis K."/>
            <person name="Ivanova N."/>
            <person name="Zeytun A."/>
            <person name="Brettin T."/>
            <person name="Detter J.C."/>
            <person name="Tapia R."/>
            <person name="Han C."/>
            <person name="Land M."/>
            <person name="Hauser L."/>
            <person name="Markowitz V."/>
            <person name="Cheng J.-F."/>
            <person name="Hugenholtz P."/>
            <person name="Woyke T."/>
            <person name="Wu D."/>
            <person name="Spring S."/>
            <person name="Schroeder M."/>
            <person name="Brambilla E."/>
            <person name="Klenk H.-P."/>
            <person name="Eisen J.A."/>
        </authorList>
    </citation>
    <scope>NUCLEOTIDE SEQUENCE [LARGE SCALE GENOMIC DNA]</scope>
    <source>
        <strain evidence="9 10">DSM 5069</strain>
    </source>
</reference>
<dbReference type="PANTHER" id="PTHR48086:SF7">
    <property type="entry name" value="SODIUM-SOLUTE SYMPORTER-RELATED"/>
    <property type="match status" value="1"/>
</dbReference>
<feature type="transmembrane region" description="Helical" evidence="8">
    <location>
        <begin position="363"/>
        <end position="380"/>
    </location>
</feature>